<dbReference type="GeneID" id="71988720"/>
<dbReference type="PANTHER" id="PTHR23123">
    <property type="entry name" value="PHD/F-BOX CONTAINING PROTEIN"/>
    <property type="match status" value="1"/>
</dbReference>
<dbReference type="PROSITE" id="PS51184">
    <property type="entry name" value="JMJC"/>
    <property type="match status" value="1"/>
</dbReference>
<feature type="compositionally biased region" description="Basic and acidic residues" evidence="17">
    <location>
        <begin position="1657"/>
        <end position="1668"/>
    </location>
</feature>
<dbReference type="Gene3D" id="2.60.120.650">
    <property type="entry name" value="Cupin"/>
    <property type="match status" value="2"/>
</dbReference>
<evidence type="ECO:0000256" key="15">
    <source>
        <dbReference type="ARBA" id="ARBA00047915"/>
    </source>
</evidence>
<accession>A0A9Q8PG46</accession>
<feature type="compositionally biased region" description="Polar residues" evidence="17">
    <location>
        <begin position="1062"/>
        <end position="1073"/>
    </location>
</feature>
<evidence type="ECO:0000256" key="6">
    <source>
        <dbReference type="ARBA" id="ARBA00022723"/>
    </source>
</evidence>
<evidence type="ECO:0000256" key="17">
    <source>
        <dbReference type="SAM" id="MobiDB-lite"/>
    </source>
</evidence>
<dbReference type="PROSITE" id="PS01359">
    <property type="entry name" value="ZF_PHD_1"/>
    <property type="match status" value="1"/>
</dbReference>
<reference evidence="20" key="1">
    <citation type="submission" date="2021-12" db="EMBL/GenBank/DDBJ databases">
        <authorList>
            <person name="Zaccaron A."/>
            <person name="Stergiopoulos I."/>
        </authorList>
    </citation>
    <scope>NUCLEOTIDE SEQUENCE</scope>
    <source>
        <strain evidence="20">Race5_Kim</strain>
    </source>
</reference>
<comment type="cofactor">
    <cofactor evidence="1">
        <name>Fe(2+)</name>
        <dbReference type="ChEBI" id="CHEBI:29033"/>
    </cofactor>
</comment>
<dbReference type="EC" id="1.14.11.27" evidence="4"/>
<dbReference type="InterPro" id="IPR019787">
    <property type="entry name" value="Znf_PHD-finger"/>
</dbReference>
<evidence type="ECO:0000259" key="18">
    <source>
        <dbReference type="PROSITE" id="PS50016"/>
    </source>
</evidence>
<keyword evidence="7 16" id="KW-0863">Zinc-finger</keyword>
<feature type="region of interest" description="Disordered" evidence="17">
    <location>
        <begin position="300"/>
        <end position="417"/>
    </location>
</feature>
<evidence type="ECO:0000256" key="13">
    <source>
        <dbReference type="ARBA" id="ARBA00023242"/>
    </source>
</evidence>
<dbReference type="Pfam" id="PF02373">
    <property type="entry name" value="JmjC"/>
    <property type="match status" value="1"/>
</dbReference>
<feature type="region of interest" description="Disordered" evidence="17">
    <location>
        <begin position="1"/>
        <end position="43"/>
    </location>
</feature>
<dbReference type="GO" id="GO:0140680">
    <property type="term" value="F:histone H3K36me/H3K36me2 demethylase activity"/>
    <property type="evidence" value="ECO:0007669"/>
    <property type="project" value="UniProtKB-EC"/>
</dbReference>
<feature type="region of interest" description="Disordered" evidence="17">
    <location>
        <begin position="1269"/>
        <end position="1674"/>
    </location>
</feature>
<evidence type="ECO:0000256" key="3">
    <source>
        <dbReference type="ARBA" id="ARBA00008037"/>
    </source>
</evidence>
<protein>
    <recommendedName>
        <fullName evidence="5">JmjC domain-containing histone demethylation protein 1</fullName>
        <ecNumber evidence="4">1.14.11.27</ecNumber>
    </recommendedName>
    <alternativeName>
        <fullName evidence="14">[Histone-H3]-lysine-36 demethylase 1</fullName>
    </alternativeName>
</protein>
<keyword evidence="12" id="KW-0804">Transcription</keyword>
<feature type="compositionally biased region" description="Polar residues" evidence="17">
    <location>
        <begin position="1628"/>
        <end position="1638"/>
    </location>
</feature>
<organism evidence="20 21">
    <name type="scientific">Passalora fulva</name>
    <name type="common">Tomato leaf mold</name>
    <name type="synonym">Cladosporium fulvum</name>
    <dbReference type="NCBI Taxonomy" id="5499"/>
    <lineage>
        <taxon>Eukaryota</taxon>
        <taxon>Fungi</taxon>
        <taxon>Dikarya</taxon>
        <taxon>Ascomycota</taxon>
        <taxon>Pezizomycotina</taxon>
        <taxon>Dothideomycetes</taxon>
        <taxon>Dothideomycetidae</taxon>
        <taxon>Mycosphaerellales</taxon>
        <taxon>Mycosphaerellaceae</taxon>
        <taxon>Fulvia</taxon>
    </lineage>
</organism>
<evidence type="ECO:0000259" key="19">
    <source>
        <dbReference type="PROSITE" id="PS51184"/>
    </source>
</evidence>
<dbReference type="GO" id="GO:0005634">
    <property type="term" value="C:nucleus"/>
    <property type="evidence" value="ECO:0007669"/>
    <property type="project" value="UniProtKB-SubCell"/>
</dbReference>
<keyword evidence="21" id="KW-1185">Reference proteome</keyword>
<feature type="compositionally biased region" description="Polar residues" evidence="17">
    <location>
        <begin position="367"/>
        <end position="377"/>
    </location>
</feature>
<sequence length="1692" mass="187280">MPLNPLFRHDPFSTQERSPSPPRRFVEPLSPVRPKPIEPNFNYPALNNHVDFTVRPEQAYTATPKARERSSSYKHTHHHTPSTIDTLAEAALAVSPGYQQQSTPARHGHPTTYPMPSTLGRSEPPHKRTRSEIFPTPVMAPYASRPATSYEHNSAWHGHGQQQHAGNINDSRAEEAALLLGLRQDVRTSSFTPRSTHLPPPSTPGRSSGSVARPHANSFPQRAPYPRPSEYQSHTPLLPPFQPYQNGYARPYHPSPQQTNPEVQPSPMAPMRDAQYRGQYSPVGQYKSPVHADVNMVDAPQQSRTHTHKVRPRAESTDVVIGEASGPAATTKRAQKGKARSASSRKPAGERKTAAKRAANRKKTPDVSKTSRSTSEAVTDDWSTAGDDELNRRKSFSGRTTERPHLSTVSEGRAKSVPAETPMIVRPASPTKRTRPKPKINPETICAGCHTTRETAYANAELDAWISCNGCKQWFHVDCAGYKKATEVRDVDKYFCSPCEPTHGKTTYVRKSTRAHTSVDYAELQRGVLKTSEESQEHHYIQPIKDGTFQFDPESFPRMRPELVTREFFERSGTFVEPICIPAAWNPRPWLNKKSKTNEAGDTTTNDDDDMNDLTPDEYEYDTVPDDGQDRLGMVMPEELTVRQVCNLVGPEIPLDVIDVKTQNSGAKWNLGRWADYYEEESDDKPIRNVISLEVSQSKLGRLLKRPQVVRDIDLQDEVWPQKELDQGKWPKVQFYCLMSVADSYTDFHIDFGGSSVYYHILKGKKTFFFIPPKAKHLKAYEEWNDSHQQNYTFLPHITKECYRVDLSEGDTMLIPSGWIHAVWTPETSLVIGGNFLSRMSFKNQFKVVEIEKANETPMKFRYPFFQKLMWYTAIDYMQKDPLPDAVSQMFYDGKRFERQRPVWADFDGDMASEDPRPGAKNARYYSEAEIEGLPDLVNFIFRTVMLVQGRVEGITQDRMKRVNASIPKGHGEPLEVAKKFALWVAWKRGNEDPPAWAHPDAVLPNSKEEGPPKKLSARALKDMERKEAIAAWRVAPDRQSARIKSGAAAESRADGPAANFAPTSTTKVATPDRTSSLVHHQITPPHSSEHPYAHHQMLAHAPAAQPPMAHAMNGWPSTYISTPKTSVLGPKRVACDACRKRRIKCKHKELVQQASPDGTNGVHMSPGAYGISPQLHDSITVTPPKPQTQAKHFTNHAENAQGINGTPNGAHANGGPLPGTDAYIHANIPMTMNGVQMFGDQNKRGRSKACVECRKSKRRCIHDESGNVDPIKAAETPVPRGSVASKKRTAEEGDEGTPSQPNKKLKTISPVRSSNSQPPSTATQHPPTANGSLHKLPPAGEVHHQTTAGPSGYHQHSPAINGYHQPSTAPSGYHPDHHQSPAPNGYHQASSPPQNSHVPSTSSREQNTPQAPQEAQQSHAPIDPSLFAYSEETNHSAYPDPSSHSAYQPTTYPYPATERPRLYQLPSLEQIASDVLNFEDGPEQDYQAQQHHDAEPHVHVYNPSDLGAMPNGLPTSDSAKPDESADSAISLPGSELSDHDAKQADPSEPSLEQIAPEADAKPIAVHHGSPIAQPSSQANATISTSIEQASPAARKNSVGAVPLYQPPAPPSQSPEQVKRMPHLVNGGMNSSPKSAMSNKRKRNSTSHTPGPKRVKAGSDEPVGERTAAELSSLELAKVLQQEDIGLRQRVN</sequence>
<dbReference type="KEGG" id="ffu:CLAFUR5_08842"/>
<dbReference type="PROSITE" id="PS50016">
    <property type="entry name" value="ZF_PHD_2"/>
    <property type="match status" value="1"/>
</dbReference>
<comment type="similarity">
    <text evidence="3">Belongs to the JHDM1 histone demethylase family.</text>
</comment>
<evidence type="ECO:0000256" key="14">
    <source>
        <dbReference type="ARBA" id="ARBA00031083"/>
    </source>
</evidence>
<evidence type="ECO:0000313" key="21">
    <source>
        <dbReference type="Proteomes" id="UP000756132"/>
    </source>
</evidence>
<dbReference type="GO" id="GO:0000981">
    <property type="term" value="F:DNA-binding transcription factor activity, RNA polymerase II-specific"/>
    <property type="evidence" value="ECO:0007669"/>
    <property type="project" value="InterPro"/>
</dbReference>
<comment type="subcellular location">
    <subcellularLocation>
        <location evidence="2">Nucleus</location>
    </subcellularLocation>
</comment>
<evidence type="ECO:0000256" key="12">
    <source>
        <dbReference type="ARBA" id="ARBA00023163"/>
    </source>
</evidence>
<comment type="catalytic activity">
    <reaction evidence="15">
        <text>N(6),N(6)-dimethyl-L-lysyl(36)-[histone H3] + 2 2-oxoglutarate + 2 O2 = L-lysyl(36)-[histone H3] + 2 formaldehyde + 2 succinate + 2 CO2</text>
        <dbReference type="Rhea" id="RHEA:42032"/>
        <dbReference type="Rhea" id="RHEA-COMP:9785"/>
        <dbReference type="Rhea" id="RHEA-COMP:9787"/>
        <dbReference type="ChEBI" id="CHEBI:15379"/>
        <dbReference type="ChEBI" id="CHEBI:16526"/>
        <dbReference type="ChEBI" id="CHEBI:16810"/>
        <dbReference type="ChEBI" id="CHEBI:16842"/>
        <dbReference type="ChEBI" id="CHEBI:29969"/>
        <dbReference type="ChEBI" id="CHEBI:30031"/>
        <dbReference type="ChEBI" id="CHEBI:61976"/>
        <dbReference type="EC" id="1.14.11.27"/>
    </reaction>
</comment>
<dbReference type="OMA" id="GITQDRM"/>
<evidence type="ECO:0000256" key="5">
    <source>
        <dbReference type="ARBA" id="ARBA00015153"/>
    </source>
</evidence>
<dbReference type="InterPro" id="IPR050690">
    <property type="entry name" value="JHDM1_Histone_Demethylase"/>
</dbReference>
<dbReference type="InterPro" id="IPR001965">
    <property type="entry name" value="Znf_PHD"/>
</dbReference>
<feature type="compositionally biased region" description="Basic residues" evidence="17">
    <location>
        <begin position="1639"/>
        <end position="1656"/>
    </location>
</feature>
<feature type="compositionally biased region" description="Polar residues" evidence="17">
    <location>
        <begin position="1388"/>
        <end position="1420"/>
    </location>
</feature>
<evidence type="ECO:0000256" key="2">
    <source>
        <dbReference type="ARBA" id="ARBA00004123"/>
    </source>
</evidence>
<feature type="domain" description="JmjC" evidence="19">
    <location>
        <begin position="695"/>
        <end position="853"/>
    </location>
</feature>
<dbReference type="CDD" id="cd00067">
    <property type="entry name" value="GAL4"/>
    <property type="match status" value="1"/>
</dbReference>
<dbReference type="CDD" id="cd15517">
    <property type="entry name" value="PHD_TCF19_like"/>
    <property type="match status" value="1"/>
</dbReference>
<dbReference type="InterPro" id="IPR001138">
    <property type="entry name" value="Zn2Cys6_DnaBD"/>
</dbReference>
<dbReference type="RefSeq" id="XP_047766148.1">
    <property type="nucleotide sequence ID" value="XM_047907990.1"/>
</dbReference>
<evidence type="ECO:0000256" key="10">
    <source>
        <dbReference type="ARBA" id="ARBA00023004"/>
    </source>
</evidence>
<evidence type="ECO:0000256" key="7">
    <source>
        <dbReference type="ARBA" id="ARBA00022771"/>
    </source>
</evidence>
<feature type="compositionally biased region" description="Polar residues" evidence="17">
    <location>
        <begin position="1573"/>
        <end position="1589"/>
    </location>
</feature>
<dbReference type="SMART" id="SM00558">
    <property type="entry name" value="JmjC"/>
    <property type="match status" value="1"/>
</dbReference>
<dbReference type="OrthoDB" id="5876800at2759"/>
<evidence type="ECO:0000256" key="1">
    <source>
        <dbReference type="ARBA" id="ARBA00001954"/>
    </source>
</evidence>
<dbReference type="SUPFAM" id="SSF51197">
    <property type="entry name" value="Clavaminate synthase-like"/>
    <property type="match status" value="1"/>
</dbReference>
<keyword evidence="8" id="KW-0862">Zinc</keyword>
<feature type="compositionally biased region" description="Basic and acidic residues" evidence="17">
    <location>
        <begin position="1537"/>
        <end position="1546"/>
    </location>
</feature>
<feature type="region of interest" description="Disordered" evidence="17">
    <location>
        <begin position="187"/>
        <end position="273"/>
    </location>
</feature>
<feature type="compositionally biased region" description="Polar residues" evidence="17">
    <location>
        <begin position="1311"/>
        <end position="1332"/>
    </location>
</feature>
<name>A0A9Q8PG46_PASFU</name>
<dbReference type="InterPro" id="IPR011011">
    <property type="entry name" value="Znf_FYVE_PHD"/>
</dbReference>
<dbReference type="InterPro" id="IPR019786">
    <property type="entry name" value="Zinc_finger_PHD-type_CS"/>
</dbReference>
<feature type="domain" description="PHD-type" evidence="18">
    <location>
        <begin position="443"/>
        <end position="502"/>
    </location>
</feature>
<dbReference type="SUPFAM" id="SSF57903">
    <property type="entry name" value="FYVE/PHD zinc finger"/>
    <property type="match status" value="1"/>
</dbReference>
<dbReference type="Pfam" id="PF00628">
    <property type="entry name" value="PHD"/>
    <property type="match status" value="1"/>
</dbReference>
<keyword evidence="13" id="KW-0539">Nucleus</keyword>
<dbReference type="SMART" id="SM00249">
    <property type="entry name" value="PHD"/>
    <property type="match status" value="1"/>
</dbReference>
<gene>
    <name evidence="20" type="ORF">CLAFUR5_08842</name>
</gene>
<feature type="compositionally biased region" description="Polar residues" evidence="17">
    <location>
        <begin position="1443"/>
        <end position="1452"/>
    </location>
</feature>
<evidence type="ECO:0000256" key="8">
    <source>
        <dbReference type="ARBA" id="ARBA00022833"/>
    </source>
</evidence>
<dbReference type="InterPro" id="IPR003347">
    <property type="entry name" value="JmjC_dom"/>
</dbReference>
<dbReference type="Proteomes" id="UP000756132">
    <property type="component" value="Chromosome 9"/>
</dbReference>
<keyword evidence="6" id="KW-0479">Metal-binding</keyword>
<evidence type="ECO:0000256" key="4">
    <source>
        <dbReference type="ARBA" id="ARBA00013246"/>
    </source>
</evidence>
<dbReference type="EMBL" id="CP090171">
    <property type="protein sequence ID" value="UJO21782.1"/>
    <property type="molecule type" value="Genomic_DNA"/>
</dbReference>
<feature type="region of interest" description="Disordered" evidence="17">
    <location>
        <begin position="97"/>
        <end position="134"/>
    </location>
</feature>
<evidence type="ECO:0000256" key="11">
    <source>
        <dbReference type="ARBA" id="ARBA00023015"/>
    </source>
</evidence>
<proteinExistence type="inferred from homology"/>
<evidence type="ECO:0000313" key="20">
    <source>
        <dbReference type="EMBL" id="UJO21782.1"/>
    </source>
</evidence>
<keyword evidence="11" id="KW-0805">Transcription regulation</keyword>
<evidence type="ECO:0000256" key="16">
    <source>
        <dbReference type="PROSITE-ProRule" id="PRU00146"/>
    </source>
</evidence>
<dbReference type="GO" id="GO:0008270">
    <property type="term" value="F:zinc ion binding"/>
    <property type="evidence" value="ECO:0007669"/>
    <property type="project" value="UniProtKB-KW"/>
</dbReference>
<keyword evidence="10" id="KW-0408">Iron</keyword>
<feature type="compositionally biased region" description="Acidic residues" evidence="17">
    <location>
        <begin position="605"/>
        <end position="614"/>
    </location>
</feature>
<keyword evidence="9" id="KW-0560">Oxidoreductase</keyword>
<evidence type="ECO:0000256" key="9">
    <source>
        <dbReference type="ARBA" id="ARBA00023002"/>
    </source>
</evidence>
<feature type="region of interest" description="Disordered" evidence="17">
    <location>
        <begin position="1047"/>
        <end position="1073"/>
    </location>
</feature>
<reference evidence="20" key="2">
    <citation type="journal article" date="2022" name="Microb. Genom.">
        <title>A chromosome-scale genome assembly of the tomato pathogen Cladosporium fulvum reveals a compartmentalized genome architecture and the presence of a dispensable chromosome.</title>
        <authorList>
            <person name="Zaccaron A.Z."/>
            <person name="Chen L.H."/>
            <person name="Samaras A."/>
            <person name="Stergiopoulos I."/>
        </authorList>
    </citation>
    <scope>NUCLEOTIDE SEQUENCE</scope>
    <source>
        <strain evidence="20">Race5_Kim</strain>
    </source>
</reference>
<feature type="region of interest" description="Disordered" evidence="17">
    <location>
        <begin position="592"/>
        <end position="614"/>
    </location>
</feature>